<accession>A0A8S1IZC3</accession>
<sequence length="112" mass="12497">MHHRQCSVMQLVGLCSGPQSSPLLWFSNSRGLAWSHNLAVFIEDISIPIVVCAQQTFFTGIHHFRDVLEGNNGSLYFCLKATNLALDTDMIQSTWEQGQVAFFGKCSGSQWC</sequence>
<keyword evidence="2" id="KW-1185">Reference proteome</keyword>
<reference evidence="1" key="1">
    <citation type="submission" date="2020-12" db="EMBL/GenBank/DDBJ databases">
        <authorList>
            <person name="Iha C."/>
        </authorList>
    </citation>
    <scope>NUCLEOTIDE SEQUENCE</scope>
</reference>
<name>A0A8S1IZC3_9CHLO</name>
<evidence type="ECO:0000313" key="1">
    <source>
        <dbReference type="EMBL" id="CAD7700534.1"/>
    </source>
</evidence>
<organism evidence="1 2">
    <name type="scientific">Ostreobium quekettii</name>
    <dbReference type="NCBI Taxonomy" id="121088"/>
    <lineage>
        <taxon>Eukaryota</taxon>
        <taxon>Viridiplantae</taxon>
        <taxon>Chlorophyta</taxon>
        <taxon>core chlorophytes</taxon>
        <taxon>Ulvophyceae</taxon>
        <taxon>TCBD clade</taxon>
        <taxon>Bryopsidales</taxon>
        <taxon>Ostreobineae</taxon>
        <taxon>Ostreobiaceae</taxon>
        <taxon>Ostreobium</taxon>
    </lineage>
</organism>
<evidence type="ECO:0000313" key="2">
    <source>
        <dbReference type="Proteomes" id="UP000708148"/>
    </source>
</evidence>
<dbReference type="Proteomes" id="UP000708148">
    <property type="component" value="Unassembled WGS sequence"/>
</dbReference>
<protein>
    <submittedName>
        <fullName evidence="1">Uncharacterized protein</fullName>
    </submittedName>
</protein>
<dbReference type="AlphaFoldDB" id="A0A8S1IZC3"/>
<proteinExistence type="predicted"/>
<gene>
    <name evidence="1" type="ORF">OSTQU699_LOCUS5893</name>
</gene>
<dbReference type="EMBL" id="CAJHUC010001288">
    <property type="protein sequence ID" value="CAD7700534.1"/>
    <property type="molecule type" value="Genomic_DNA"/>
</dbReference>
<comment type="caution">
    <text evidence="1">The sequence shown here is derived from an EMBL/GenBank/DDBJ whole genome shotgun (WGS) entry which is preliminary data.</text>
</comment>